<reference evidence="15" key="1">
    <citation type="journal article" date="2019" name="Int. J. Syst. Evol. Microbiol.">
        <title>The Global Catalogue of Microorganisms (GCM) 10K type strain sequencing project: providing services to taxonomists for standard genome sequencing and annotation.</title>
        <authorList>
            <consortium name="The Broad Institute Genomics Platform"/>
            <consortium name="The Broad Institute Genome Sequencing Center for Infectious Disease"/>
            <person name="Wu L."/>
            <person name="Ma J."/>
        </authorList>
    </citation>
    <scope>NUCLEOTIDE SEQUENCE [LARGE SCALE GENOMIC DNA]</scope>
    <source>
        <strain evidence="15">JCM 17919</strain>
    </source>
</reference>
<keyword evidence="5 11" id="KW-0812">Transmembrane</keyword>
<dbReference type="InterPro" id="IPR012910">
    <property type="entry name" value="Plug_dom"/>
</dbReference>
<keyword evidence="2 11" id="KW-0813">Transport</keyword>
<feature type="chain" id="PRO_5046890562" evidence="12">
    <location>
        <begin position="21"/>
        <end position="1015"/>
    </location>
</feature>
<proteinExistence type="inferred from homology"/>
<keyword evidence="10 11" id="KW-0998">Cell outer membrane</keyword>
<dbReference type="RefSeq" id="WP_345256099.1">
    <property type="nucleotide sequence ID" value="NZ_BAABGY010000007.1"/>
</dbReference>
<sequence length="1015" mass="113137">MRRKYLLAALMLPISMQVMAQERRITGRVTGDGNQPLANVSVMVRGASTGTVTNEQGQYSITVPNERAVLVFSFVGFGSREETVGSRGSIDVAMRAAATNNLSEVVVIGYGTASKRDLTGSIAKVSGREVADRPNTNPVASLQGKVAGLQVTPYGTPGKEPDIRIRGTISIGNVKPLYVVDGIFNDNINYLNPNDIESIEILKDPSSLAIFGVRGAGGVIAVTTKRAKAGQTIVNFNSAYGTKKLVDKISVLTSGADFRMLYEEEKANIGATTPFDYSVWNSNTDWIDAVTQTGHFNMNNVSVTASTDRNRFYLGAGYTTDEGIVRHERLEKIMLTFSDEFKVTKNIKLGFNWNGQRQKNPYDGTWALADARRIAPIVSAGTKSYVVDTVRGIRQDIYSTLPTIQNTLGNPLLHLENNWNKYIGRENRMVGSVFAEIGFLQNFTFRAQLYGDMSQVTSNTYNPIYYSYDPSNTSSYPVIKVNRFTRVSQEEARYNKYQQDYILGYKKQLGDHSINATAGWTTYYFGENHLYGNVQQSLTGDPIPDDKRFWNISNGFGDPTTMRSSSYQKENATTSALVRVLYNYKNKYYLNGSFRRDGSSLIYNPDSRYQNFWAVGAAWELTRERFLADNSFFNTLKLKASMGVLGNQNTYGVDYPYFPRIVAGGSAVFGSTIYPAYQRDYQVDPNLKWETVHAKEIGVEFNILRNALHTEINYYHKRTKDLLSYLQNGPNRTLGNFGQIVNQGLEVQSTWNTKITRDLTLAVSGNLTTYKNTVEKFGTFLAAGETTPNQTEVGQPIGYFYGYVVEGVYQSYAEKLKSPKVIGYEYGPGDLKYKDINNDGVIDTKDRTLIGNPTPDFTYGGSVNLAYKGFDLGIDVVGSYGAEVYRIWGSSELPYSRYNYASFKMDRWHGEGTSNWVPILGDNHAINRLPSTFGIEDGSYFRLRNIQLGYNFAPGLISRIRMKAARVYVNVQNLKTWKNNSGYSPEFGGSPTAFGLDNGDGPIPRIITAGINVTF</sequence>
<evidence type="ECO:0000256" key="2">
    <source>
        <dbReference type="ARBA" id="ARBA00022448"/>
    </source>
</evidence>
<evidence type="ECO:0000256" key="6">
    <source>
        <dbReference type="ARBA" id="ARBA00023004"/>
    </source>
</evidence>
<dbReference type="InterPro" id="IPR039426">
    <property type="entry name" value="TonB-dep_rcpt-like"/>
</dbReference>
<dbReference type="Gene3D" id="2.60.40.1120">
    <property type="entry name" value="Carboxypeptidase-like, regulatory domain"/>
    <property type="match status" value="1"/>
</dbReference>
<name>A0ABP8H114_9BACT</name>
<evidence type="ECO:0000256" key="11">
    <source>
        <dbReference type="PROSITE-ProRule" id="PRU01360"/>
    </source>
</evidence>
<evidence type="ECO:0000256" key="7">
    <source>
        <dbReference type="ARBA" id="ARBA00023065"/>
    </source>
</evidence>
<dbReference type="Pfam" id="PF07715">
    <property type="entry name" value="Plug"/>
    <property type="match status" value="1"/>
</dbReference>
<keyword evidence="4" id="KW-0410">Iron transport</keyword>
<dbReference type="InterPro" id="IPR023997">
    <property type="entry name" value="TonB-dep_OMP_SusC/RagA_CS"/>
</dbReference>
<evidence type="ECO:0000256" key="9">
    <source>
        <dbReference type="ARBA" id="ARBA00023136"/>
    </source>
</evidence>
<dbReference type="InterPro" id="IPR023996">
    <property type="entry name" value="TonB-dep_OMP_SusC/RagA"/>
</dbReference>
<accession>A0ABP8H114</accession>
<dbReference type="Pfam" id="PF13715">
    <property type="entry name" value="CarbopepD_reg_2"/>
    <property type="match status" value="1"/>
</dbReference>
<dbReference type="NCBIfam" id="TIGR04056">
    <property type="entry name" value="OMP_RagA_SusC"/>
    <property type="match status" value="1"/>
</dbReference>
<dbReference type="NCBIfam" id="TIGR04057">
    <property type="entry name" value="SusC_RagA_signa"/>
    <property type="match status" value="1"/>
</dbReference>
<evidence type="ECO:0000256" key="12">
    <source>
        <dbReference type="SAM" id="SignalP"/>
    </source>
</evidence>
<dbReference type="Proteomes" id="UP001501725">
    <property type="component" value="Unassembled WGS sequence"/>
</dbReference>
<keyword evidence="15" id="KW-1185">Reference proteome</keyword>
<dbReference type="PANTHER" id="PTHR32552">
    <property type="entry name" value="FERRICHROME IRON RECEPTOR-RELATED"/>
    <property type="match status" value="1"/>
</dbReference>
<organism evidence="14 15">
    <name type="scientific">Flaviaesturariibacter amylovorans</name>
    <dbReference type="NCBI Taxonomy" id="1084520"/>
    <lineage>
        <taxon>Bacteria</taxon>
        <taxon>Pseudomonadati</taxon>
        <taxon>Bacteroidota</taxon>
        <taxon>Chitinophagia</taxon>
        <taxon>Chitinophagales</taxon>
        <taxon>Chitinophagaceae</taxon>
        <taxon>Flaviaestuariibacter</taxon>
    </lineage>
</organism>
<feature type="domain" description="TonB-dependent receptor plug" evidence="13">
    <location>
        <begin position="115"/>
        <end position="219"/>
    </location>
</feature>
<gene>
    <name evidence="14" type="ORF">GCM10023184_25150</name>
</gene>
<evidence type="ECO:0000256" key="1">
    <source>
        <dbReference type="ARBA" id="ARBA00004571"/>
    </source>
</evidence>
<keyword evidence="3 11" id="KW-1134">Transmembrane beta strand</keyword>
<comment type="caution">
    <text evidence="14">The sequence shown here is derived from an EMBL/GenBank/DDBJ whole genome shotgun (WGS) entry which is preliminary data.</text>
</comment>
<keyword evidence="12" id="KW-0732">Signal</keyword>
<keyword evidence="14" id="KW-0675">Receptor</keyword>
<evidence type="ECO:0000256" key="4">
    <source>
        <dbReference type="ARBA" id="ARBA00022496"/>
    </source>
</evidence>
<evidence type="ECO:0000256" key="3">
    <source>
        <dbReference type="ARBA" id="ARBA00022452"/>
    </source>
</evidence>
<dbReference type="InterPro" id="IPR008969">
    <property type="entry name" value="CarboxyPept-like_regulatory"/>
</dbReference>
<comment type="similarity">
    <text evidence="11">Belongs to the TonB-dependent receptor family.</text>
</comment>
<dbReference type="Gene3D" id="2.170.130.10">
    <property type="entry name" value="TonB-dependent receptor, plug domain"/>
    <property type="match status" value="1"/>
</dbReference>
<keyword evidence="6" id="KW-0408">Iron</keyword>
<evidence type="ECO:0000313" key="14">
    <source>
        <dbReference type="EMBL" id="GAA4332507.1"/>
    </source>
</evidence>
<dbReference type="SUPFAM" id="SSF56935">
    <property type="entry name" value="Porins"/>
    <property type="match status" value="1"/>
</dbReference>
<evidence type="ECO:0000256" key="10">
    <source>
        <dbReference type="ARBA" id="ARBA00023237"/>
    </source>
</evidence>
<evidence type="ECO:0000259" key="13">
    <source>
        <dbReference type="Pfam" id="PF07715"/>
    </source>
</evidence>
<dbReference type="PROSITE" id="PS52016">
    <property type="entry name" value="TONB_DEPENDENT_REC_3"/>
    <property type="match status" value="1"/>
</dbReference>
<dbReference type="EMBL" id="BAABGY010000007">
    <property type="protein sequence ID" value="GAA4332507.1"/>
    <property type="molecule type" value="Genomic_DNA"/>
</dbReference>
<comment type="subcellular location">
    <subcellularLocation>
        <location evidence="1 11">Cell outer membrane</location>
        <topology evidence="1 11">Multi-pass membrane protein</topology>
    </subcellularLocation>
</comment>
<evidence type="ECO:0000256" key="8">
    <source>
        <dbReference type="ARBA" id="ARBA00023077"/>
    </source>
</evidence>
<keyword evidence="9 11" id="KW-0472">Membrane</keyword>
<dbReference type="PANTHER" id="PTHR32552:SF81">
    <property type="entry name" value="TONB-DEPENDENT OUTER MEMBRANE RECEPTOR"/>
    <property type="match status" value="1"/>
</dbReference>
<dbReference type="InterPro" id="IPR037066">
    <property type="entry name" value="Plug_dom_sf"/>
</dbReference>
<dbReference type="SUPFAM" id="SSF49464">
    <property type="entry name" value="Carboxypeptidase regulatory domain-like"/>
    <property type="match status" value="1"/>
</dbReference>
<keyword evidence="7" id="KW-0406">Ion transport</keyword>
<keyword evidence="8" id="KW-0798">TonB box</keyword>
<feature type="signal peptide" evidence="12">
    <location>
        <begin position="1"/>
        <end position="20"/>
    </location>
</feature>
<evidence type="ECO:0000313" key="15">
    <source>
        <dbReference type="Proteomes" id="UP001501725"/>
    </source>
</evidence>
<evidence type="ECO:0000256" key="5">
    <source>
        <dbReference type="ARBA" id="ARBA00022692"/>
    </source>
</evidence>
<dbReference type="Gene3D" id="2.40.170.20">
    <property type="entry name" value="TonB-dependent receptor, beta-barrel domain"/>
    <property type="match status" value="1"/>
</dbReference>
<dbReference type="InterPro" id="IPR036942">
    <property type="entry name" value="Beta-barrel_TonB_sf"/>
</dbReference>
<protein>
    <submittedName>
        <fullName evidence="14">TonB-dependent receptor</fullName>
    </submittedName>
</protein>